<dbReference type="Pfam" id="PF05684">
    <property type="entry name" value="DUF819"/>
    <property type="match status" value="2"/>
</dbReference>
<reference evidence="2 3" key="1">
    <citation type="submission" date="2017-03" db="EMBL/GenBank/DDBJ databases">
        <title>WGS assembly of Porphyra umbilicalis.</title>
        <authorList>
            <person name="Brawley S.H."/>
            <person name="Blouin N.A."/>
            <person name="Ficko-Blean E."/>
            <person name="Wheeler G.L."/>
            <person name="Lohr M."/>
            <person name="Goodson H.V."/>
            <person name="Jenkins J.W."/>
            <person name="Blaby-Haas C.E."/>
            <person name="Helliwell K.E."/>
            <person name="Chan C."/>
            <person name="Marriage T."/>
            <person name="Bhattacharya D."/>
            <person name="Klein A.S."/>
            <person name="Badis Y."/>
            <person name="Brodie J."/>
            <person name="Cao Y."/>
            <person name="Collen J."/>
            <person name="Dittami S.M."/>
            <person name="Gachon C.M."/>
            <person name="Green B.R."/>
            <person name="Karpowicz S."/>
            <person name="Kim J.W."/>
            <person name="Kudahl U."/>
            <person name="Lin S."/>
            <person name="Michel G."/>
            <person name="Mittag M."/>
            <person name="Olson B.J."/>
            <person name="Pangilinan J."/>
            <person name="Peng Y."/>
            <person name="Qiu H."/>
            <person name="Shu S."/>
            <person name="Singer J.T."/>
            <person name="Smith A.G."/>
            <person name="Sprecher B.N."/>
            <person name="Wagner V."/>
            <person name="Wang W."/>
            <person name="Wang Z.-Y."/>
            <person name="Yan J."/>
            <person name="Yarish C."/>
            <person name="Zoeuner-Riek S."/>
            <person name="Zhuang Y."/>
            <person name="Zou Y."/>
            <person name="Lindquist E.A."/>
            <person name="Grimwood J."/>
            <person name="Barry K."/>
            <person name="Rokhsar D.S."/>
            <person name="Schmutz J."/>
            <person name="Stiller J.W."/>
            <person name="Grossman A.R."/>
            <person name="Prochnik S.E."/>
        </authorList>
    </citation>
    <scope>NUCLEOTIDE SEQUENCE [LARGE SCALE GENOMIC DNA]</scope>
    <source>
        <strain evidence="2">4086291</strain>
    </source>
</reference>
<organism evidence="2 3">
    <name type="scientific">Porphyra umbilicalis</name>
    <name type="common">Purple laver</name>
    <name type="synonym">Red alga</name>
    <dbReference type="NCBI Taxonomy" id="2786"/>
    <lineage>
        <taxon>Eukaryota</taxon>
        <taxon>Rhodophyta</taxon>
        <taxon>Bangiophyceae</taxon>
        <taxon>Bangiales</taxon>
        <taxon>Bangiaceae</taxon>
        <taxon>Porphyra</taxon>
    </lineage>
</organism>
<keyword evidence="1" id="KW-1133">Transmembrane helix</keyword>
<dbReference type="InterPro" id="IPR008537">
    <property type="entry name" value="DUF819"/>
</dbReference>
<evidence type="ECO:0000256" key="1">
    <source>
        <dbReference type="SAM" id="Phobius"/>
    </source>
</evidence>
<feature type="transmembrane region" description="Helical" evidence="1">
    <location>
        <begin position="20"/>
        <end position="39"/>
    </location>
</feature>
<gene>
    <name evidence="2" type="ORF">BU14_2921s0001</name>
</gene>
<keyword evidence="3" id="KW-1185">Reference proteome</keyword>
<keyword evidence="1" id="KW-0472">Membrane</keyword>
<protein>
    <submittedName>
        <fullName evidence="2">Uncharacterized protein</fullName>
    </submittedName>
</protein>
<feature type="transmembrane region" description="Helical" evidence="1">
    <location>
        <begin position="51"/>
        <end position="71"/>
    </location>
</feature>
<feature type="transmembrane region" description="Helical" evidence="1">
    <location>
        <begin position="224"/>
        <end position="246"/>
    </location>
</feature>
<dbReference type="PANTHER" id="PTHR34289:SF3">
    <property type="entry name" value="PROTEIN, PUTATIVE (DUF819)-RELATED"/>
    <property type="match status" value="1"/>
</dbReference>
<keyword evidence="1" id="KW-0812">Transmembrane</keyword>
<name>A0A1X6NIB7_PORUM</name>
<evidence type="ECO:0000313" key="3">
    <source>
        <dbReference type="Proteomes" id="UP000218209"/>
    </source>
</evidence>
<dbReference type="EMBL" id="KV920651">
    <property type="protein sequence ID" value="OSX68371.1"/>
    <property type="molecule type" value="Genomic_DNA"/>
</dbReference>
<dbReference type="PANTHER" id="PTHR34289">
    <property type="entry name" value="PROTEIN, PUTATIVE (DUF819)-RELATED"/>
    <property type="match status" value="1"/>
</dbReference>
<proteinExistence type="predicted"/>
<dbReference type="Proteomes" id="UP000218209">
    <property type="component" value="Unassembled WGS sequence"/>
</dbReference>
<feature type="transmembrane region" description="Helical" evidence="1">
    <location>
        <begin position="252"/>
        <end position="272"/>
    </location>
</feature>
<dbReference type="AlphaFoldDB" id="A0A1X6NIB7"/>
<accession>A0A1X6NIB7</accession>
<feature type="transmembrane region" description="Helical" evidence="1">
    <location>
        <begin position="306"/>
        <end position="327"/>
    </location>
</feature>
<evidence type="ECO:0000313" key="2">
    <source>
        <dbReference type="EMBL" id="OSX68371.1"/>
    </source>
</evidence>
<feature type="transmembrane region" description="Helical" evidence="1">
    <location>
        <begin position="279"/>
        <end position="300"/>
    </location>
</feature>
<feature type="transmembrane region" description="Helical" evidence="1">
    <location>
        <begin position="136"/>
        <end position="158"/>
    </location>
</feature>
<sequence length="379" mass="35857">MFLTLAACNVGLLPATSPAYALVHSVLVPLAVPLLLFAADLRRVAAATGQLLPAFVLGTAATVVGTVVAWATVPLPGTGAAAAAAAAAAATGGGGGATAAAAADAWKIAAALTARHIGGAVNFVAVCDATGATGSAVTAALAADNLVVAAFFLCLFALSRGHAPRAAAVTAPPPAPPAAAAATGTLPAGDGAGAPAAARAAAVASLAGEETAPAFVALDARRMAAALAVSAAFCVAARAILAAGLLPPALGLVPTVSLLVVAAATAAPRALAPHRPTGGVLGAALMQVFFAATGATGRVAAVVSTAPAWAAFSAVQLAVHLAVMLGVGGRLGGLGRVELLLASNANVGGATTAAGMAGSRGWTPLVVPCMLVGVLGYAT</sequence>
<feature type="non-terminal residue" evidence="2">
    <location>
        <position position="379"/>
    </location>
</feature>